<reference evidence="2 3" key="1">
    <citation type="submission" date="2018-02" db="EMBL/GenBank/DDBJ databases">
        <title>Comparative genomes isolates from brazilian mangrove.</title>
        <authorList>
            <person name="Araujo J.E."/>
            <person name="Taketani R.G."/>
            <person name="Silva M.C.P."/>
            <person name="Loureco M.V."/>
            <person name="Andreote F.D."/>
        </authorList>
    </citation>
    <scope>NUCLEOTIDE SEQUENCE [LARGE SCALE GENOMIC DNA]</scope>
    <source>
        <strain evidence="2 3">Nap-Phe MGV</strain>
    </source>
</reference>
<evidence type="ECO:0000256" key="1">
    <source>
        <dbReference type="SAM" id="MobiDB-lite"/>
    </source>
</evidence>
<dbReference type="EMBL" id="PUHZ01000005">
    <property type="protein sequence ID" value="PQO47395.1"/>
    <property type="molecule type" value="Genomic_DNA"/>
</dbReference>
<protein>
    <submittedName>
        <fullName evidence="2">Uncharacterized protein</fullName>
    </submittedName>
</protein>
<feature type="compositionally biased region" description="Basic and acidic residues" evidence="1">
    <location>
        <begin position="1"/>
        <end position="22"/>
    </location>
</feature>
<organism evidence="2 3">
    <name type="scientific">Blastopirellula marina</name>
    <dbReference type="NCBI Taxonomy" id="124"/>
    <lineage>
        <taxon>Bacteria</taxon>
        <taxon>Pseudomonadati</taxon>
        <taxon>Planctomycetota</taxon>
        <taxon>Planctomycetia</taxon>
        <taxon>Pirellulales</taxon>
        <taxon>Pirellulaceae</taxon>
        <taxon>Blastopirellula</taxon>
    </lineage>
</organism>
<proteinExistence type="predicted"/>
<evidence type="ECO:0000313" key="2">
    <source>
        <dbReference type="EMBL" id="PQO47395.1"/>
    </source>
</evidence>
<comment type="caution">
    <text evidence="2">The sequence shown here is derived from an EMBL/GenBank/DDBJ whole genome shotgun (WGS) entry which is preliminary data.</text>
</comment>
<feature type="region of interest" description="Disordered" evidence="1">
    <location>
        <begin position="1"/>
        <end position="30"/>
    </location>
</feature>
<dbReference type="Proteomes" id="UP000237819">
    <property type="component" value="Unassembled WGS sequence"/>
</dbReference>
<evidence type="ECO:0000313" key="3">
    <source>
        <dbReference type="Proteomes" id="UP000237819"/>
    </source>
</evidence>
<gene>
    <name evidence="2" type="ORF">C5Y93_04955</name>
</gene>
<dbReference type="AlphaFoldDB" id="A0A2S8GSI7"/>
<dbReference type="RefSeq" id="WP_105334285.1">
    <property type="nucleotide sequence ID" value="NZ_PUHZ01000005.1"/>
</dbReference>
<accession>A0A2S8GSI7</accession>
<name>A0A2S8GSI7_9BACT</name>
<sequence length="63" mass="7013">MADEVHMFSPEYEKGTATHPEEPGGDDQPPIEVQLELEVKEAVKAYGTGKPRREIIRANIIHG</sequence>